<dbReference type="AlphaFoldDB" id="X6LEM1"/>
<evidence type="ECO:0000259" key="5">
    <source>
        <dbReference type="Pfam" id="PF02176"/>
    </source>
</evidence>
<accession>X6LEM1</accession>
<dbReference type="Proteomes" id="UP000023152">
    <property type="component" value="Unassembled WGS sequence"/>
</dbReference>
<dbReference type="GO" id="GO:0008270">
    <property type="term" value="F:zinc ion binding"/>
    <property type="evidence" value="ECO:0007669"/>
    <property type="project" value="UniProtKB-KW"/>
</dbReference>
<feature type="non-terminal residue" evidence="6">
    <location>
        <position position="164"/>
    </location>
</feature>
<dbReference type="EMBL" id="ASPP01043555">
    <property type="protein sequence ID" value="ETN99576.1"/>
    <property type="molecule type" value="Genomic_DNA"/>
</dbReference>
<reference evidence="6 7" key="1">
    <citation type="journal article" date="2013" name="Curr. Biol.">
        <title>The Genome of the Foraminiferan Reticulomyxa filosa.</title>
        <authorList>
            <person name="Glockner G."/>
            <person name="Hulsmann N."/>
            <person name="Schleicher M."/>
            <person name="Noegel A.A."/>
            <person name="Eichinger L."/>
            <person name="Gallinger C."/>
            <person name="Pawlowski J."/>
            <person name="Sierra R."/>
            <person name="Euteneuer U."/>
            <person name="Pillet L."/>
            <person name="Moustafa A."/>
            <person name="Platzer M."/>
            <person name="Groth M."/>
            <person name="Szafranski K."/>
            <person name="Schliwa M."/>
        </authorList>
    </citation>
    <scope>NUCLEOTIDE SEQUENCE [LARGE SCALE GENOMIC DNA]</scope>
</reference>
<organism evidence="6 7">
    <name type="scientific">Reticulomyxa filosa</name>
    <dbReference type="NCBI Taxonomy" id="46433"/>
    <lineage>
        <taxon>Eukaryota</taxon>
        <taxon>Sar</taxon>
        <taxon>Rhizaria</taxon>
        <taxon>Retaria</taxon>
        <taxon>Foraminifera</taxon>
        <taxon>Monothalamids</taxon>
        <taxon>Reticulomyxidae</taxon>
        <taxon>Reticulomyxa</taxon>
    </lineage>
</organism>
<proteinExistence type="predicted"/>
<keyword evidence="7" id="KW-1185">Reference proteome</keyword>
<protein>
    <recommendedName>
        <fullName evidence="5">TRAF-type domain-containing protein</fullName>
    </recommendedName>
</protein>
<sequence>QQLIDEGNEKINCDFNGEMKKLNDHVDNSCPLNLLDCWYKPFGCAHECTKQKLQEHLTLKLKFHFDLVVKFVDSLKKTIKLNQDEIIQLKLKIELNEKKYEENRILINENISMELKKKEFLEKDNEIKKLEKELIKLRDEIERLKGNVSPSHSPKRKKINRCLA</sequence>
<keyword evidence="2" id="KW-0863">Zinc-finger</keyword>
<evidence type="ECO:0000256" key="3">
    <source>
        <dbReference type="ARBA" id="ARBA00022833"/>
    </source>
</evidence>
<feature type="domain" description="TRAF-type" evidence="5">
    <location>
        <begin position="19"/>
        <end position="56"/>
    </location>
</feature>
<keyword evidence="3" id="KW-0862">Zinc</keyword>
<feature type="coiled-coil region" evidence="4">
    <location>
        <begin position="113"/>
        <end position="147"/>
    </location>
</feature>
<comment type="caution">
    <text evidence="6">The sequence shown here is derived from an EMBL/GenBank/DDBJ whole genome shotgun (WGS) entry which is preliminary data.</text>
</comment>
<name>X6LEM1_RETFI</name>
<keyword evidence="1" id="KW-0479">Metal-binding</keyword>
<dbReference type="Pfam" id="PF02176">
    <property type="entry name" value="zf-TRAF"/>
    <property type="match status" value="1"/>
</dbReference>
<evidence type="ECO:0000256" key="4">
    <source>
        <dbReference type="SAM" id="Coils"/>
    </source>
</evidence>
<keyword evidence="4" id="KW-0175">Coiled coil</keyword>
<evidence type="ECO:0000313" key="7">
    <source>
        <dbReference type="Proteomes" id="UP000023152"/>
    </source>
</evidence>
<dbReference type="InterPro" id="IPR001293">
    <property type="entry name" value="Znf_TRAF"/>
</dbReference>
<feature type="non-terminal residue" evidence="6">
    <location>
        <position position="1"/>
    </location>
</feature>
<evidence type="ECO:0000256" key="2">
    <source>
        <dbReference type="ARBA" id="ARBA00022771"/>
    </source>
</evidence>
<gene>
    <name evidence="6" type="ORF">RFI_37894</name>
</gene>
<evidence type="ECO:0000313" key="6">
    <source>
        <dbReference type="EMBL" id="ETN99576.1"/>
    </source>
</evidence>
<evidence type="ECO:0000256" key="1">
    <source>
        <dbReference type="ARBA" id="ARBA00022723"/>
    </source>
</evidence>